<dbReference type="InterPro" id="IPR007644">
    <property type="entry name" value="RNA_pol_bsu_protrusion"/>
</dbReference>
<keyword evidence="10" id="KW-1185">Reference proteome</keyword>
<dbReference type="EMBL" id="CAUEEQ010036675">
    <property type="protein sequence ID" value="CAJ0953430.1"/>
    <property type="molecule type" value="Genomic_DNA"/>
</dbReference>
<dbReference type="Gene3D" id="3.90.1110.10">
    <property type="entry name" value="RNA polymerase Rpb2, domain 2"/>
    <property type="match status" value="1"/>
</dbReference>
<comment type="similarity">
    <text evidence="1">Belongs to the RNA polymerase beta chain family.</text>
</comment>
<name>A0ABN9M475_9NEOB</name>
<dbReference type="InterPro" id="IPR037034">
    <property type="entry name" value="RNA_pol_Rpb2_2_sf"/>
</dbReference>
<keyword evidence="3" id="KW-0240">DNA-directed RNA polymerase</keyword>
<evidence type="ECO:0000256" key="6">
    <source>
        <dbReference type="ARBA" id="ARBA00023163"/>
    </source>
</evidence>
<comment type="caution">
    <text evidence="9">The sequence shown here is derived from an EMBL/GenBank/DDBJ whole genome shotgun (WGS) entry which is preliminary data.</text>
</comment>
<evidence type="ECO:0000256" key="5">
    <source>
        <dbReference type="ARBA" id="ARBA00022695"/>
    </source>
</evidence>
<feature type="domain" description="RNA polymerase beta subunit protrusion" evidence="8">
    <location>
        <begin position="174"/>
        <end position="381"/>
    </location>
</feature>
<evidence type="ECO:0000256" key="1">
    <source>
        <dbReference type="ARBA" id="ARBA00006835"/>
    </source>
</evidence>
<evidence type="ECO:0000313" key="9">
    <source>
        <dbReference type="EMBL" id="CAJ0953430.1"/>
    </source>
</evidence>
<evidence type="ECO:0000256" key="7">
    <source>
        <dbReference type="SAM" id="MobiDB-lite"/>
    </source>
</evidence>
<accession>A0ABN9M475</accession>
<evidence type="ECO:0000256" key="3">
    <source>
        <dbReference type="ARBA" id="ARBA00022478"/>
    </source>
</evidence>
<keyword evidence="5" id="KW-0548">Nucleotidyltransferase</keyword>
<dbReference type="Proteomes" id="UP001176940">
    <property type="component" value="Unassembled WGS sequence"/>
</dbReference>
<dbReference type="PANTHER" id="PTHR20856">
    <property type="entry name" value="DNA-DIRECTED RNA POLYMERASE I SUBUNIT 2"/>
    <property type="match status" value="1"/>
</dbReference>
<gene>
    <name evidence="9" type="ORF">RIMI_LOCUS14306675</name>
</gene>
<proteinExistence type="inferred from homology"/>
<sequence>MEAAQKWLTLPSQPSLKKLTDPSYGKPGREQHPPLQDLTRAHTESFNEALTDGLYRAIQAIKPLEFSFKGDRVSFAIMDAALSHPMVPKGSLCKNPKIYPAECRGRRCTYRGKLMHSKNSCKTPEGNEYAAPPLWEVEPHIHFCNERYHVTTQYRENLQLRGSQGLQGPRQEQVDVRWSLNGVQKDVIKQSFGYVPIMVKSKLCNLYGLSPEELIRHHEEEQEMGGYFIVNGNEKVMRMLIMPRRNFPIALIRPKWKNRGRGYTQYGLTIRCVRDEHTAANMNLHYLENGSVMVNFIYNKELFFLPIGFALKALVGFSDYQIFTELIKGKEDNSFYRDCVTQMLRLVMEDGCQTQEQVLKYLGERFRVKFFMPEWYTDEQVAEFLLEQCICIHLKTNVEKFYMLCHMTRKLFTFAKDECMEDSTDSLMSQEVLTPGQLFLMFLKGYGAHTAI</sequence>
<protein>
    <recommendedName>
        <fullName evidence="2">DNA-directed RNA polymerase</fullName>
        <ecNumber evidence="2">2.7.7.6</ecNumber>
    </recommendedName>
</protein>
<evidence type="ECO:0000256" key="2">
    <source>
        <dbReference type="ARBA" id="ARBA00012418"/>
    </source>
</evidence>
<evidence type="ECO:0000256" key="4">
    <source>
        <dbReference type="ARBA" id="ARBA00022679"/>
    </source>
</evidence>
<evidence type="ECO:0000259" key="8">
    <source>
        <dbReference type="Pfam" id="PF04563"/>
    </source>
</evidence>
<dbReference type="Pfam" id="PF04563">
    <property type="entry name" value="RNA_pol_Rpb2_1"/>
    <property type="match status" value="2"/>
</dbReference>
<keyword evidence="4" id="KW-0808">Transferase</keyword>
<feature type="region of interest" description="Disordered" evidence="7">
    <location>
        <begin position="1"/>
        <end position="35"/>
    </location>
</feature>
<dbReference type="Gene3D" id="3.90.1100.10">
    <property type="match status" value="1"/>
</dbReference>
<dbReference type="EC" id="2.7.7.6" evidence="2"/>
<dbReference type="SUPFAM" id="SSF64484">
    <property type="entry name" value="beta and beta-prime subunits of DNA dependent RNA-polymerase"/>
    <property type="match status" value="1"/>
</dbReference>
<evidence type="ECO:0000313" key="10">
    <source>
        <dbReference type="Proteomes" id="UP001176940"/>
    </source>
</evidence>
<reference evidence="9" key="1">
    <citation type="submission" date="2023-07" db="EMBL/GenBank/DDBJ databases">
        <authorList>
            <person name="Stuckert A."/>
        </authorList>
    </citation>
    <scope>NUCLEOTIDE SEQUENCE</scope>
</reference>
<feature type="domain" description="RNA polymerase beta subunit protrusion" evidence="8">
    <location>
        <begin position="38"/>
        <end position="115"/>
    </location>
</feature>
<keyword evidence="6" id="KW-0804">Transcription</keyword>
<dbReference type="InterPro" id="IPR015712">
    <property type="entry name" value="DNA-dir_RNA_pol_su2"/>
</dbReference>
<organism evidence="9 10">
    <name type="scientific">Ranitomeya imitator</name>
    <name type="common">mimic poison frog</name>
    <dbReference type="NCBI Taxonomy" id="111125"/>
    <lineage>
        <taxon>Eukaryota</taxon>
        <taxon>Metazoa</taxon>
        <taxon>Chordata</taxon>
        <taxon>Craniata</taxon>
        <taxon>Vertebrata</taxon>
        <taxon>Euteleostomi</taxon>
        <taxon>Amphibia</taxon>
        <taxon>Batrachia</taxon>
        <taxon>Anura</taxon>
        <taxon>Neobatrachia</taxon>
        <taxon>Hyloidea</taxon>
        <taxon>Dendrobatidae</taxon>
        <taxon>Dendrobatinae</taxon>
        <taxon>Ranitomeya</taxon>
    </lineage>
</organism>